<dbReference type="AlphaFoldDB" id="A0A3L8PSZ5"/>
<protein>
    <submittedName>
        <fullName evidence="1">Uncharacterized protein</fullName>
    </submittedName>
</protein>
<dbReference type="SUPFAM" id="SSF75516">
    <property type="entry name" value="Pheromone-binding domain of LuxR-like quorum-sensing transcription factors"/>
    <property type="match status" value="1"/>
</dbReference>
<accession>A0A3L8PSZ5</accession>
<dbReference type="EMBL" id="QZEI01000076">
    <property type="protein sequence ID" value="RLV58374.1"/>
    <property type="molecule type" value="Genomic_DNA"/>
</dbReference>
<dbReference type="Proteomes" id="UP000281474">
    <property type="component" value="Unassembled WGS sequence"/>
</dbReference>
<gene>
    <name evidence="1" type="ORF">D5018_17650</name>
</gene>
<evidence type="ECO:0000313" key="2">
    <source>
        <dbReference type="Proteomes" id="UP000281474"/>
    </source>
</evidence>
<dbReference type="InterPro" id="IPR036693">
    <property type="entry name" value="TF_LuxR_autoind-bd_dom_sf"/>
</dbReference>
<dbReference type="OrthoDB" id="6406753at2"/>
<dbReference type="RefSeq" id="WP_121840311.1">
    <property type="nucleotide sequence ID" value="NZ_ML014825.1"/>
</dbReference>
<dbReference type="Gene3D" id="3.30.450.80">
    <property type="entry name" value="Transcription factor LuxR-like, autoinducer-binding domain"/>
    <property type="match status" value="1"/>
</dbReference>
<keyword evidence="2" id="KW-1185">Reference proteome</keyword>
<evidence type="ECO:0000313" key="1">
    <source>
        <dbReference type="EMBL" id="RLV58374.1"/>
    </source>
</evidence>
<organism evidence="1 2">
    <name type="scientific">Parashewanella curva</name>
    <dbReference type="NCBI Taxonomy" id="2338552"/>
    <lineage>
        <taxon>Bacteria</taxon>
        <taxon>Pseudomonadati</taxon>
        <taxon>Pseudomonadota</taxon>
        <taxon>Gammaproteobacteria</taxon>
        <taxon>Alteromonadales</taxon>
        <taxon>Shewanellaceae</taxon>
        <taxon>Parashewanella</taxon>
    </lineage>
</organism>
<sequence length="169" mass="20142">MNNIIATTYFNDTFEQIYQDLAYNYGCTYMSYVFEQNGHRVTHATNQEWNSIYFGENLLDRCALFRVGKRFMKRKGCFETVFRWNDIKTVSKDEHEINGIRTEFNIHNGLSFGKSYYGSKEFLGLATDKAHSEFPQLLLMNKPEMDYLLFRMRRVAFMERLTKNIEHSM</sequence>
<reference evidence="1 2" key="1">
    <citation type="submission" date="2018-09" db="EMBL/GenBank/DDBJ databases">
        <title>Phylogeny of the Shewanellaceae, and recommendation for two new genera, Pseudoshewanella and Parashewanella.</title>
        <authorList>
            <person name="Wang G."/>
        </authorList>
    </citation>
    <scope>NUCLEOTIDE SEQUENCE [LARGE SCALE GENOMIC DNA]</scope>
    <source>
        <strain evidence="1 2">C51</strain>
    </source>
</reference>
<proteinExistence type="predicted"/>
<name>A0A3L8PSZ5_9GAMM</name>
<comment type="caution">
    <text evidence="1">The sequence shown here is derived from an EMBL/GenBank/DDBJ whole genome shotgun (WGS) entry which is preliminary data.</text>
</comment>